<proteinExistence type="predicted"/>
<organism evidence="1 2">
    <name type="scientific">Coniosporium uncinatum</name>
    <dbReference type="NCBI Taxonomy" id="93489"/>
    <lineage>
        <taxon>Eukaryota</taxon>
        <taxon>Fungi</taxon>
        <taxon>Dikarya</taxon>
        <taxon>Ascomycota</taxon>
        <taxon>Pezizomycotina</taxon>
        <taxon>Dothideomycetes</taxon>
        <taxon>Dothideomycetes incertae sedis</taxon>
        <taxon>Coniosporium</taxon>
    </lineage>
</organism>
<name>A0ACC3DNG3_9PEZI</name>
<accession>A0ACC3DNG3</accession>
<evidence type="ECO:0000313" key="1">
    <source>
        <dbReference type="EMBL" id="KAK3078062.1"/>
    </source>
</evidence>
<evidence type="ECO:0000313" key="2">
    <source>
        <dbReference type="Proteomes" id="UP001186974"/>
    </source>
</evidence>
<gene>
    <name evidence="1" type="ORF">LTS18_008536</name>
</gene>
<keyword evidence="2" id="KW-1185">Reference proteome</keyword>
<dbReference type="Proteomes" id="UP001186974">
    <property type="component" value="Unassembled WGS sequence"/>
</dbReference>
<sequence>MSHTSSNKSSGNTERDGRLTDVPLQPYMTSATHQDPGATPTSQFRLLPDGTRVLTESDCYERTGYMWPERKTWLVLTIIFA</sequence>
<dbReference type="EMBL" id="JAWDJW010002235">
    <property type="protein sequence ID" value="KAK3078062.1"/>
    <property type="molecule type" value="Genomic_DNA"/>
</dbReference>
<reference evidence="1" key="1">
    <citation type="submission" date="2024-09" db="EMBL/GenBank/DDBJ databases">
        <title>Black Yeasts Isolated from many extreme environments.</title>
        <authorList>
            <person name="Coleine C."/>
            <person name="Stajich J.E."/>
            <person name="Selbmann L."/>
        </authorList>
    </citation>
    <scope>NUCLEOTIDE SEQUENCE</scope>
    <source>
        <strain evidence="1">CCFEE 5737</strain>
    </source>
</reference>
<feature type="non-terminal residue" evidence="1">
    <location>
        <position position="81"/>
    </location>
</feature>
<comment type="caution">
    <text evidence="1">The sequence shown here is derived from an EMBL/GenBank/DDBJ whole genome shotgun (WGS) entry which is preliminary data.</text>
</comment>
<protein>
    <submittedName>
        <fullName evidence="1">Uncharacterized protein</fullName>
    </submittedName>
</protein>